<evidence type="ECO:0000256" key="2">
    <source>
        <dbReference type="ARBA" id="ARBA00022598"/>
    </source>
</evidence>
<evidence type="ECO:0000259" key="4">
    <source>
        <dbReference type="Pfam" id="PF00501"/>
    </source>
</evidence>
<keyword evidence="2" id="KW-0436">Ligase</keyword>
<comment type="similarity">
    <text evidence="1">Belongs to the ATP-dependent AMP-binding enzyme family.</text>
</comment>
<dbReference type="Gene3D" id="3.30.300.30">
    <property type="match status" value="1"/>
</dbReference>
<dbReference type="STRING" id="43767.A6I91_12505"/>
<dbReference type="HOGENOM" id="CLU_000022_59_7_11"/>
<organism evidence="6 7">
    <name type="scientific">Prescottella equi ATCC 33707</name>
    <dbReference type="NCBI Taxonomy" id="525370"/>
    <lineage>
        <taxon>Bacteria</taxon>
        <taxon>Bacillati</taxon>
        <taxon>Actinomycetota</taxon>
        <taxon>Actinomycetes</taxon>
        <taxon>Mycobacteriales</taxon>
        <taxon>Nocardiaceae</taxon>
        <taxon>Prescottella</taxon>
    </lineage>
</organism>
<dbReference type="InterPro" id="IPR042099">
    <property type="entry name" value="ANL_N_sf"/>
</dbReference>
<evidence type="ECO:0000313" key="7">
    <source>
        <dbReference type="Proteomes" id="UP000004245"/>
    </source>
</evidence>
<dbReference type="PANTHER" id="PTHR43767">
    <property type="entry name" value="LONG-CHAIN-FATTY-ACID--COA LIGASE"/>
    <property type="match status" value="1"/>
</dbReference>
<dbReference type="Pfam" id="PF00501">
    <property type="entry name" value="AMP-binding"/>
    <property type="match status" value="1"/>
</dbReference>
<reference evidence="6" key="1">
    <citation type="submission" date="2011-01" db="EMBL/GenBank/DDBJ databases">
        <authorList>
            <person name="Muzny D."/>
            <person name="Qin X."/>
            <person name="Buhay C."/>
            <person name="Dugan-Rocha S."/>
            <person name="Ding Y."/>
            <person name="Chen G."/>
            <person name="Hawes A."/>
            <person name="Holder M."/>
            <person name="Jhangiani S."/>
            <person name="Johnson A."/>
            <person name="Khan Z."/>
            <person name="Li Z."/>
            <person name="Liu W."/>
            <person name="Liu X."/>
            <person name="Perez L."/>
            <person name="Shen H."/>
            <person name="Wang Q."/>
            <person name="Watt J."/>
            <person name="Xi L."/>
            <person name="Xin Y."/>
            <person name="Zhou J."/>
            <person name="Deng J."/>
            <person name="Jiang H."/>
            <person name="Liu Y."/>
            <person name="Qu J."/>
            <person name="Song X.-Z."/>
            <person name="Zhang L."/>
            <person name="Villasana D."/>
            <person name="Johnson A."/>
            <person name="Liu J."/>
            <person name="Liyanage D."/>
            <person name="Lorensuhewa L."/>
            <person name="Robinson T."/>
            <person name="Song A."/>
            <person name="Song B.-B."/>
            <person name="Dinh H."/>
            <person name="Thornton R."/>
            <person name="Coyle M."/>
            <person name="Francisco L."/>
            <person name="Jackson L."/>
            <person name="Javaid M."/>
            <person name="Korchina V."/>
            <person name="Kovar C."/>
            <person name="Mata R."/>
            <person name="Mathew T."/>
            <person name="Ngo R."/>
            <person name="Nguyen L."/>
            <person name="Nguyen N."/>
            <person name="Okwuonu G."/>
            <person name="Ongeri F."/>
            <person name="Pham C."/>
            <person name="Simmons D."/>
            <person name="Wilczek-Boney K."/>
            <person name="Hale W."/>
            <person name="Jakkamsetti A."/>
            <person name="Pham P."/>
            <person name="Ruth R."/>
            <person name="San Lucas F."/>
            <person name="Warren J."/>
            <person name="Zhang J."/>
            <person name="Zhao Z."/>
            <person name="Zhou C."/>
            <person name="Zhu D."/>
            <person name="Lee S."/>
            <person name="Bess C."/>
            <person name="Blankenburg K."/>
            <person name="Forbes L."/>
            <person name="Fu Q."/>
            <person name="Gubbala S."/>
            <person name="Hirani K."/>
            <person name="Jayaseelan J.C."/>
            <person name="Lara F."/>
            <person name="Munidasa M."/>
            <person name="Palculict T."/>
            <person name="Patil S."/>
            <person name="Pu L.-L."/>
            <person name="Saada N."/>
            <person name="Tang L."/>
            <person name="Weissenberger G."/>
            <person name="Zhu Y."/>
            <person name="Hemphill L."/>
            <person name="Shang Y."/>
            <person name="Youmans B."/>
            <person name="Ayvaz T."/>
            <person name="Ross M."/>
            <person name="Santibanez J."/>
            <person name="Aqrawi P."/>
            <person name="Gross S."/>
            <person name="Joshi V."/>
            <person name="Fowler G."/>
            <person name="Nazareth L."/>
            <person name="Reid J."/>
            <person name="Worley K."/>
            <person name="Petrosino J."/>
            <person name="Highlander S."/>
            <person name="Gibbs R."/>
        </authorList>
    </citation>
    <scope>NUCLEOTIDE SEQUENCE [LARGE SCALE GENOMIC DNA]</scope>
    <source>
        <strain evidence="6">ATCC 33707</strain>
    </source>
</reference>
<keyword evidence="7" id="KW-1185">Reference proteome</keyword>
<dbReference type="InterPro" id="IPR025110">
    <property type="entry name" value="AMP-bd_C"/>
</dbReference>
<gene>
    <name evidence="6" type="ORF">HMPREF0724_13655</name>
</gene>
<comment type="caution">
    <text evidence="6">The sequence shown here is derived from an EMBL/GenBank/DDBJ whole genome shotgun (WGS) entry which is preliminary data.</text>
</comment>
<name>E9T527_RHOHA</name>
<protein>
    <submittedName>
        <fullName evidence="6">AMP-binding enzyme</fullName>
    </submittedName>
</protein>
<dbReference type="CDD" id="cd05936">
    <property type="entry name" value="FC-FACS_FadD_like"/>
    <property type="match status" value="1"/>
</dbReference>
<proteinExistence type="inferred from homology"/>
<sequence length="547" mass="59217">MAARIRTSGRTPHHDRRRTRAEPLTVTIAAREKNASMLNLSMFLEDSARKYPQRDALVLGDSRFTYAETDGLANQIANLLVASGIEPGDRVAISCPNVPWFPIVYYGILKAGAVVVPLNVLLKGREITYHLQDCGAAAYFCFEGGPELPIGEYGREGFRSAEGCHAMFVIDGSSGDGVTSLSDVLPAQPNTFEAAACGATDTAVILYTSGTTGQPKGAELTHSNMVLNAIAANRLFDSTPSVPDTHLLTLPLFHSFGQTINMNAGFSVGATLVLLPRFEAGAALEIMEREAITMFAGVPTMYWSLLGAVDDSVDVERIAGNLRKAISGGAALPVEILERFASRFGVQILEGYGLSETSPVALFSDPEQAPRPGSIGVPLWGVQVRLVDRDWNTVEGADVVGEIAIRGHNVMKGYLGRPDATAEAMRDGWFRTGDLARRDADGFYYIVDRAKDMIVRGGFNVYPREVEEVLMTHDAVSLAAVVGVPHERHGEEVRAYVIPAAGTEVSAADLVAWSKERMASYKYPREVHFVEQLPMTATGKILKRELV</sequence>
<dbReference type="InterPro" id="IPR020845">
    <property type="entry name" value="AMP-binding_CS"/>
</dbReference>
<dbReference type="SUPFAM" id="SSF56801">
    <property type="entry name" value="Acetyl-CoA synthetase-like"/>
    <property type="match status" value="1"/>
</dbReference>
<dbReference type="InterPro" id="IPR045851">
    <property type="entry name" value="AMP-bd_C_sf"/>
</dbReference>
<dbReference type="Pfam" id="PF13193">
    <property type="entry name" value="AMP-binding_C"/>
    <property type="match status" value="1"/>
</dbReference>
<evidence type="ECO:0000313" key="6">
    <source>
        <dbReference type="EMBL" id="EGD22658.1"/>
    </source>
</evidence>
<feature type="domain" description="AMP-binding enzyme C-terminal" evidence="5">
    <location>
        <begin position="465"/>
        <end position="540"/>
    </location>
</feature>
<dbReference type="InterPro" id="IPR050237">
    <property type="entry name" value="ATP-dep_AMP-bd_enzyme"/>
</dbReference>
<evidence type="ECO:0000259" key="5">
    <source>
        <dbReference type="Pfam" id="PF13193"/>
    </source>
</evidence>
<feature type="region of interest" description="Disordered" evidence="3">
    <location>
        <begin position="1"/>
        <end position="21"/>
    </location>
</feature>
<dbReference type="PANTHER" id="PTHR43767:SF12">
    <property type="entry name" value="AMP-DEPENDENT SYNTHETASE AND LIGASE"/>
    <property type="match status" value="1"/>
</dbReference>
<evidence type="ECO:0000256" key="1">
    <source>
        <dbReference type="ARBA" id="ARBA00006432"/>
    </source>
</evidence>
<dbReference type="AlphaFoldDB" id="E9T527"/>
<dbReference type="FunFam" id="3.30.300.30:FF:000008">
    <property type="entry name" value="2,3-dihydroxybenzoate-AMP ligase"/>
    <property type="match status" value="1"/>
</dbReference>
<accession>E9T527</accession>
<dbReference type="Proteomes" id="UP000004245">
    <property type="component" value="Unassembled WGS sequence"/>
</dbReference>
<dbReference type="GO" id="GO:0016877">
    <property type="term" value="F:ligase activity, forming carbon-sulfur bonds"/>
    <property type="evidence" value="ECO:0007669"/>
    <property type="project" value="UniProtKB-ARBA"/>
</dbReference>
<dbReference type="PROSITE" id="PS00455">
    <property type="entry name" value="AMP_BINDING"/>
    <property type="match status" value="1"/>
</dbReference>
<evidence type="ECO:0000256" key="3">
    <source>
        <dbReference type="SAM" id="MobiDB-lite"/>
    </source>
</evidence>
<dbReference type="InterPro" id="IPR000873">
    <property type="entry name" value="AMP-dep_synth/lig_dom"/>
</dbReference>
<feature type="domain" description="AMP-dependent synthetase/ligase" evidence="4">
    <location>
        <begin position="44"/>
        <end position="415"/>
    </location>
</feature>
<dbReference type="EMBL" id="ADNW02000017">
    <property type="protein sequence ID" value="EGD22658.1"/>
    <property type="molecule type" value="Genomic_DNA"/>
</dbReference>
<dbReference type="Gene3D" id="3.40.50.12780">
    <property type="entry name" value="N-terminal domain of ligase-like"/>
    <property type="match status" value="1"/>
</dbReference>